<sequence length="444" mass="51565">KKKKKKNIKLNTTKTNSVKYYPKMATNEKRVCVIGAGTAGLCALKNSLQQGMDAIAYEQCSEIGGTWVYTKPGESDVHSSMYEGLRTNLPKEVMGYPDYAYPKEIEQSFVPSAEVLKFLQSYAQHFDLSKYIKLQHEIIRVRPLNEKWEIYIRDIKNDTFFKEIFDYVFVCNGHYSMPLMPEIEGIDSYKGKKLHSHWYRKPDTFEGTTVLVIGAGPSGMDITNHISKFAKHIYLSHNLDPAPCTDFMPNVTQKTVVRRFTEDGAVFRDDTSETFDHIIFCTGYKYTFPFLSIDVSLRVDDNFVHPLYKHCINIHYPTMALIGLPFYVCPSQSFDLQVRFALAFFTKKREFPSREEMFADLEKDKEQRRKKGLTNRLAHAMGDKQYDYYQDLSETAGIENIKPVINKIMEDCSRKYIYELATYRNDRFKVLDDETFVKFPMQSA</sequence>
<feature type="non-terminal residue" evidence="8">
    <location>
        <position position="1"/>
    </location>
</feature>
<dbReference type="EMBL" id="GBXI01013062">
    <property type="protein sequence ID" value="JAD01230.1"/>
    <property type="molecule type" value="Transcribed_RNA"/>
</dbReference>
<evidence type="ECO:0000256" key="6">
    <source>
        <dbReference type="ARBA" id="ARBA00023002"/>
    </source>
</evidence>
<keyword evidence="3" id="KW-0285">Flavoprotein</keyword>
<keyword evidence="4" id="KW-0274">FAD</keyword>
<dbReference type="InterPro" id="IPR050346">
    <property type="entry name" value="FMO-like"/>
</dbReference>
<gene>
    <name evidence="8" type="primary">At1g62620_0</name>
    <name evidence="8" type="ORF">g.42877</name>
</gene>
<keyword evidence="6" id="KW-0560">Oxidoreductase</keyword>
<name>A0A0A1WRT6_ZEUCU</name>
<dbReference type="Gene3D" id="3.50.50.60">
    <property type="entry name" value="FAD/NAD(P)-binding domain"/>
    <property type="match status" value="2"/>
</dbReference>
<comment type="cofactor">
    <cofactor evidence="1">
        <name>FAD</name>
        <dbReference type="ChEBI" id="CHEBI:57692"/>
    </cofactor>
</comment>
<evidence type="ECO:0000256" key="5">
    <source>
        <dbReference type="ARBA" id="ARBA00022857"/>
    </source>
</evidence>
<dbReference type="AlphaFoldDB" id="A0A0A1WRT6"/>
<protein>
    <submittedName>
        <fullName evidence="8">Flavin-containing monooxygenase FMO GS-OX-like 3</fullName>
    </submittedName>
</protein>
<keyword evidence="7 8" id="KW-0503">Monooxygenase</keyword>
<reference evidence="8" key="1">
    <citation type="submission" date="2014-11" db="EMBL/GenBank/DDBJ databases">
        <authorList>
            <person name="Geib S."/>
        </authorList>
    </citation>
    <scope>NUCLEOTIDE SEQUENCE</scope>
</reference>
<evidence type="ECO:0000313" key="8">
    <source>
        <dbReference type="EMBL" id="JAD01230.1"/>
    </source>
</evidence>
<dbReference type="PIRSF" id="PIRSF000332">
    <property type="entry name" value="FMO"/>
    <property type="match status" value="1"/>
</dbReference>
<comment type="similarity">
    <text evidence="2">Belongs to the FMO family.</text>
</comment>
<evidence type="ECO:0000256" key="2">
    <source>
        <dbReference type="ARBA" id="ARBA00009183"/>
    </source>
</evidence>
<evidence type="ECO:0000256" key="1">
    <source>
        <dbReference type="ARBA" id="ARBA00001974"/>
    </source>
</evidence>
<dbReference type="PANTHER" id="PTHR23023">
    <property type="entry name" value="DIMETHYLANILINE MONOOXYGENASE"/>
    <property type="match status" value="1"/>
</dbReference>
<accession>A0A0A1WRT6</accession>
<dbReference type="GO" id="GO:0050660">
    <property type="term" value="F:flavin adenine dinucleotide binding"/>
    <property type="evidence" value="ECO:0007669"/>
    <property type="project" value="InterPro"/>
</dbReference>
<organism evidence="8">
    <name type="scientific">Zeugodacus cucurbitae</name>
    <name type="common">Melon fruit fly</name>
    <name type="synonym">Bactrocera cucurbitae</name>
    <dbReference type="NCBI Taxonomy" id="28588"/>
    <lineage>
        <taxon>Eukaryota</taxon>
        <taxon>Metazoa</taxon>
        <taxon>Ecdysozoa</taxon>
        <taxon>Arthropoda</taxon>
        <taxon>Hexapoda</taxon>
        <taxon>Insecta</taxon>
        <taxon>Pterygota</taxon>
        <taxon>Neoptera</taxon>
        <taxon>Endopterygota</taxon>
        <taxon>Diptera</taxon>
        <taxon>Brachycera</taxon>
        <taxon>Muscomorpha</taxon>
        <taxon>Tephritoidea</taxon>
        <taxon>Tephritidae</taxon>
        <taxon>Zeugodacus</taxon>
        <taxon>Zeugodacus</taxon>
    </lineage>
</organism>
<dbReference type="InterPro" id="IPR036188">
    <property type="entry name" value="FAD/NAD-bd_sf"/>
</dbReference>
<evidence type="ECO:0000256" key="3">
    <source>
        <dbReference type="ARBA" id="ARBA00022630"/>
    </source>
</evidence>
<dbReference type="SUPFAM" id="SSF51905">
    <property type="entry name" value="FAD/NAD(P)-binding domain"/>
    <property type="match status" value="2"/>
</dbReference>
<dbReference type="GO" id="GO:0050661">
    <property type="term" value="F:NADP binding"/>
    <property type="evidence" value="ECO:0007669"/>
    <property type="project" value="InterPro"/>
</dbReference>
<proteinExistence type="inferred from homology"/>
<evidence type="ECO:0000256" key="7">
    <source>
        <dbReference type="ARBA" id="ARBA00023033"/>
    </source>
</evidence>
<dbReference type="InterPro" id="IPR020946">
    <property type="entry name" value="Flavin_mOase-like"/>
</dbReference>
<keyword evidence="5" id="KW-0521">NADP</keyword>
<dbReference type="GO" id="GO:0004499">
    <property type="term" value="F:N,N-dimethylaniline monooxygenase activity"/>
    <property type="evidence" value="ECO:0007669"/>
    <property type="project" value="InterPro"/>
</dbReference>
<dbReference type="InterPro" id="IPR000960">
    <property type="entry name" value="Flavin_mOase"/>
</dbReference>
<reference evidence="8" key="2">
    <citation type="journal article" date="2015" name="Gigascience">
        <title>Reconstructing a comprehensive transcriptome assembly of a white-pupal translocated strain of the pest fruit fly Bactrocera cucurbitae.</title>
        <authorList>
            <person name="Sim S.B."/>
            <person name="Calla B."/>
            <person name="Hall B."/>
            <person name="DeRego T."/>
            <person name="Geib S.M."/>
        </authorList>
    </citation>
    <scope>NUCLEOTIDE SEQUENCE</scope>
</reference>
<dbReference type="PRINTS" id="PR00370">
    <property type="entry name" value="FMOXYGENASE"/>
</dbReference>
<evidence type="ECO:0000256" key="4">
    <source>
        <dbReference type="ARBA" id="ARBA00022827"/>
    </source>
</evidence>
<dbReference type="Pfam" id="PF00743">
    <property type="entry name" value="FMO-like"/>
    <property type="match status" value="2"/>
</dbReference>
<dbReference type="FunFam" id="3.50.50.60:FF:000138">
    <property type="entry name" value="Flavin-containing monooxygenase"/>
    <property type="match status" value="1"/>
</dbReference>